<keyword evidence="7" id="KW-1185">Reference proteome</keyword>
<evidence type="ECO:0000256" key="4">
    <source>
        <dbReference type="ARBA" id="ARBA00013566"/>
    </source>
</evidence>
<proteinExistence type="inferred from homology"/>
<name>A0A0P1KRW4_9SACH</name>
<evidence type="ECO:0000256" key="1">
    <source>
        <dbReference type="ARBA" id="ARBA00003548"/>
    </source>
</evidence>
<dbReference type="AlphaFoldDB" id="A0A0P1KRW4"/>
<dbReference type="GO" id="GO:0005634">
    <property type="term" value="C:nucleus"/>
    <property type="evidence" value="ECO:0007669"/>
    <property type="project" value="TreeGrafter"/>
</dbReference>
<gene>
    <name evidence="6" type="ORF">LAQU0_S05e05182g</name>
</gene>
<comment type="subcellular location">
    <subcellularLocation>
        <location evidence="2">Mitochondrion</location>
    </subcellularLocation>
</comment>
<dbReference type="Proteomes" id="UP000236544">
    <property type="component" value="Unassembled WGS sequence"/>
</dbReference>
<evidence type="ECO:0000256" key="2">
    <source>
        <dbReference type="ARBA" id="ARBA00004173"/>
    </source>
</evidence>
<sequence>MKPVLQGVLTRLHAGCKTASSMCPHLYSRYQKFHSHSPLSEQAKRAKDLIKLVNSSSMSNTESQSLDWRSNLKVPEWKRQKLALKDKFKGQQWNPKKKLSREQMENVRLLKRHFPETSATELSERFHVSPEVIRRILKSKWQPNEEEQSQLQTRWKRRSERINEILGSSSHQELPTKRLVLGSGRSDADLQVKSVKKTAAKADRNPPSSSKGKQKLNLLSKLIS</sequence>
<dbReference type="Pfam" id="PF06413">
    <property type="entry name" value="Neugrin"/>
    <property type="match status" value="1"/>
</dbReference>
<evidence type="ECO:0000256" key="5">
    <source>
        <dbReference type="SAM" id="MobiDB-lite"/>
    </source>
</evidence>
<dbReference type="InterPro" id="IPR010487">
    <property type="entry name" value="NGRN/Rrg9"/>
</dbReference>
<dbReference type="PANTHER" id="PTHR13475:SF3">
    <property type="entry name" value="NEUGRIN"/>
    <property type="match status" value="1"/>
</dbReference>
<dbReference type="EMBL" id="LN890537">
    <property type="protein sequence ID" value="CUS22430.1"/>
    <property type="molecule type" value="Genomic_DNA"/>
</dbReference>
<comment type="similarity">
    <text evidence="3">Belongs to the RRG9 family.</text>
</comment>
<evidence type="ECO:0000313" key="6">
    <source>
        <dbReference type="EMBL" id="CUS22430.1"/>
    </source>
</evidence>
<organism evidence="6 7">
    <name type="scientific">Lachancea quebecensis</name>
    <dbReference type="NCBI Taxonomy" id="1654605"/>
    <lineage>
        <taxon>Eukaryota</taxon>
        <taxon>Fungi</taxon>
        <taxon>Dikarya</taxon>
        <taxon>Ascomycota</taxon>
        <taxon>Saccharomycotina</taxon>
        <taxon>Saccharomycetes</taxon>
        <taxon>Saccharomycetales</taxon>
        <taxon>Saccharomycetaceae</taxon>
        <taxon>Lachancea</taxon>
    </lineage>
</organism>
<dbReference type="PANTHER" id="PTHR13475">
    <property type="entry name" value="NEUGRIN"/>
    <property type="match status" value="1"/>
</dbReference>
<protein>
    <recommendedName>
        <fullName evidence="4">Required for respiratory growth protein 9, mitochondrial</fullName>
    </recommendedName>
</protein>
<dbReference type="GO" id="GO:0005739">
    <property type="term" value="C:mitochondrion"/>
    <property type="evidence" value="ECO:0007669"/>
    <property type="project" value="UniProtKB-SubCell"/>
</dbReference>
<accession>A0A0P1KRW4</accession>
<reference evidence="7" key="1">
    <citation type="submission" date="2015-10" db="EMBL/GenBank/DDBJ databases">
        <authorList>
            <person name="Devillers H."/>
        </authorList>
    </citation>
    <scope>NUCLEOTIDE SEQUENCE [LARGE SCALE GENOMIC DNA]</scope>
</reference>
<evidence type="ECO:0000313" key="7">
    <source>
        <dbReference type="Proteomes" id="UP000236544"/>
    </source>
</evidence>
<dbReference type="OrthoDB" id="5578174at2759"/>
<feature type="region of interest" description="Disordered" evidence="5">
    <location>
        <begin position="195"/>
        <end position="224"/>
    </location>
</feature>
<evidence type="ECO:0000256" key="3">
    <source>
        <dbReference type="ARBA" id="ARBA00010895"/>
    </source>
</evidence>
<comment type="function">
    <text evidence="1">Required for respiratory activity and maintenance and expression of the mitochondrial genome.</text>
</comment>